<comment type="caution">
    <text evidence="2">The sequence shown here is derived from an EMBL/GenBank/DDBJ whole genome shotgun (WGS) entry which is preliminary data.</text>
</comment>
<sequence length="106" mass="11194">MSVILPTLPGLTAAPQATDREKLHATAKQFEAIFVRQMLAAARKTDFGGDAFGSQAMQTFRQLQDEHFADVAAGTGSLGLATIIEAQMARYLPAETTPAEGAEAKG</sequence>
<dbReference type="InterPro" id="IPR019301">
    <property type="entry name" value="Flagellar_prot_FlgJ_N"/>
</dbReference>
<protein>
    <recommendedName>
        <fullName evidence="1">Flagellar protein FlgJ N-terminal domain-containing protein</fullName>
    </recommendedName>
</protein>
<dbReference type="EMBL" id="BMHK01000005">
    <property type="protein sequence ID" value="GGB93488.1"/>
    <property type="molecule type" value="Genomic_DNA"/>
</dbReference>
<gene>
    <name evidence="2" type="ORF">GCM10011494_09880</name>
</gene>
<dbReference type="RefSeq" id="WP_188769064.1">
    <property type="nucleotide sequence ID" value="NZ_BMHK01000005.1"/>
</dbReference>
<evidence type="ECO:0000313" key="2">
    <source>
        <dbReference type="EMBL" id="GGB93488.1"/>
    </source>
</evidence>
<reference evidence="2" key="2">
    <citation type="submission" date="2020-09" db="EMBL/GenBank/DDBJ databases">
        <authorList>
            <person name="Sun Q."/>
            <person name="Zhou Y."/>
        </authorList>
    </citation>
    <scope>NUCLEOTIDE SEQUENCE</scope>
    <source>
        <strain evidence="2">CGMCC 1.15095</strain>
    </source>
</reference>
<reference evidence="2" key="1">
    <citation type="journal article" date="2014" name="Int. J. Syst. Evol. Microbiol.">
        <title>Complete genome sequence of Corynebacterium casei LMG S-19264T (=DSM 44701T), isolated from a smear-ripened cheese.</title>
        <authorList>
            <consortium name="US DOE Joint Genome Institute (JGI-PGF)"/>
            <person name="Walter F."/>
            <person name="Albersmeier A."/>
            <person name="Kalinowski J."/>
            <person name="Ruckert C."/>
        </authorList>
    </citation>
    <scope>NUCLEOTIDE SEQUENCE</scope>
    <source>
        <strain evidence="2">CGMCC 1.15095</strain>
    </source>
</reference>
<accession>A0A916X4I6</accession>
<evidence type="ECO:0000259" key="1">
    <source>
        <dbReference type="Pfam" id="PF10135"/>
    </source>
</evidence>
<feature type="domain" description="Flagellar protein FlgJ N-terminal" evidence="1">
    <location>
        <begin position="43"/>
        <end position="87"/>
    </location>
</feature>
<evidence type="ECO:0000313" key="3">
    <source>
        <dbReference type="Proteomes" id="UP000608154"/>
    </source>
</evidence>
<dbReference type="Proteomes" id="UP000608154">
    <property type="component" value="Unassembled WGS sequence"/>
</dbReference>
<dbReference type="Pfam" id="PF10135">
    <property type="entry name" value="Rod-binding"/>
    <property type="match status" value="1"/>
</dbReference>
<keyword evidence="3" id="KW-1185">Reference proteome</keyword>
<name>A0A916X4I6_9SPHN</name>
<organism evidence="2 3">
    <name type="scientific">Novosphingobium endophyticum</name>
    <dbReference type="NCBI Taxonomy" id="1955250"/>
    <lineage>
        <taxon>Bacteria</taxon>
        <taxon>Pseudomonadati</taxon>
        <taxon>Pseudomonadota</taxon>
        <taxon>Alphaproteobacteria</taxon>
        <taxon>Sphingomonadales</taxon>
        <taxon>Sphingomonadaceae</taxon>
        <taxon>Novosphingobium</taxon>
    </lineage>
</organism>
<proteinExistence type="predicted"/>
<dbReference type="AlphaFoldDB" id="A0A916X4I6"/>